<gene>
    <name evidence="1" type="ORF">NDI56_13095</name>
</gene>
<evidence type="ECO:0000313" key="2">
    <source>
        <dbReference type="Proteomes" id="UP001259659"/>
    </source>
</evidence>
<organism evidence="1 2">
    <name type="scientific">Haloarcula saliterrae</name>
    <dbReference type="NCBI Taxonomy" id="2950534"/>
    <lineage>
        <taxon>Archaea</taxon>
        <taxon>Methanobacteriati</taxon>
        <taxon>Methanobacteriota</taxon>
        <taxon>Stenosarchaea group</taxon>
        <taxon>Halobacteria</taxon>
        <taxon>Halobacteriales</taxon>
        <taxon>Haloarculaceae</taxon>
        <taxon>Haloarcula</taxon>
    </lineage>
</organism>
<dbReference type="Proteomes" id="UP001259659">
    <property type="component" value="Unassembled WGS sequence"/>
</dbReference>
<keyword evidence="2" id="KW-1185">Reference proteome</keyword>
<sequence>MSETPVGQLAEDLAYPAFNPAFVPIEVDRNTIEICIGPWTGPSYTVHDADGDGVIADILDGIDGETHVETLLEPVEEADHEEVTQFLRTLADEAVVYDAADRDPGAWAHLRLRDQFDQSERQRLESRRVLLVGTGAMQRQIATDLSSLGLSEVGLVNPTADAAVDGDAGDGVVEFDAASLDEAVAAADFVVHTASRPDPNFVSSVDEATQEHGTPWSSVRVHGFDGFVGPTIFPGETACFDCFTERTMANVSDPSRYRSFRQHFAERPEATQLRLPGLERMLAGYLVMDLVNLLAFGTGFTAGRVFVVDGTRLSVECNDVLKLPRCDTCGPETDAVSRFGGVSDIEAAAARFDGGDG</sequence>
<reference evidence="1 2" key="1">
    <citation type="submission" date="2022-06" db="EMBL/GenBank/DDBJ databases">
        <title>Haloarcula sp. a new haloarchaeum isolate from saline soil.</title>
        <authorList>
            <person name="Strakova D."/>
            <person name="Galisteo C."/>
            <person name="Sanchez-Porro C."/>
            <person name="Ventosa A."/>
        </authorList>
    </citation>
    <scope>NUCLEOTIDE SEQUENCE [LARGE SCALE GENOMIC DNA]</scope>
    <source>
        <strain evidence="1 2">S1CR25-12</strain>
    </source>
</reference>
<dbReference type="InterPro" id="IPR035985">
    <property type="entry name" value="Ubiquitin-activating_enz"/>
</dbReference>
<accession>A0ABU2FDK1</accession>
<protein>
    <submittedName>
        <fullName evidence="1">TOMM leader peptide-binding protein</fullName>
    </submittedName>
</protein>
<dbReference type="Gene3D" id="3.40.50.720">
    <property type="entry name" value="NAD(P)-binding Rossmann-like Domain"/>
    <property type="match status" value="1"/>
</dbReference>
<dbReference type="EMBL" id="JAMQON010000003">
    <property type="protein sequence ID" value="MDS0260333.1"/>
    <property type="molecule type" value="Genomic_DNA"/>
</dbReference>
<dbReference type="InterPro" id="IPR022291">
    <property type="entry name" value="Bacteriocin_synth_cyclodeHase"/>
</dbReference>
<name>A0ABU2FDK1_9EURY</name>
<proteinExistence type="predicted"/>
<comment type="caution">
    <text evidence="1">The sequence shown here is derived from an EMBL/GenBank/DDBJ whole genome shotgun (WGS) entry which is preliminary data.</text>
</comment>
<dbReference type="RefSeq" id="WP_310920001.1">
    <property type="nucleotide sequence ID" value="NZ_JAMQON010000003.1"/>
</dbReference>
<dbReference type="NCBIfam" id="TIGR03882">
    <property type="entry name" value="cyclo_dehyd_2"/>
    <property type="match status" value="1"/>
</dbReference>
<evidence type="ECO:0000313" key="1">
    <source>
        <dbReference type="EMBL" id="MDS0260333.1"/>
    </source>
</evidence>
<dbReference type="SUPFAM" id="SSF69572">
    <property type="entry name" value="Activating enzymes of the ubiquitin-like proteins"/>
    <property type="match status" value="1"/>
</dbReference>